<name>A0A160A013_PSEFL</name>
<protein>
    <recommendedName>
        <fullName evidence="4">Polysaccharide lyase</fullName>
    </recommendedName>
</protein>
<dbReference type="RefSeq" id="WP_063323240.1">
    <property type="nucleotide sequence ID" value="NZ_CP015225.1"/>
</dbReference>
<sequence>MKFPLLAAASLITAFHLCPPAEAHLIWNGDAANPIGKEKIFANAVSECPAPSSITVVDDDDRGKSWLFHKGAGEPRCEARNIRTGANHTPYRFEKDRTYFIGWSFKLNDTQSNHHPFQWKSYEAGHQQNYPFLMSAKDGNLRLFYYGMPGETSGVIWTQPIEPLKWYCLVLAIHTSNQSSSGWTQLWFEGQAQTFSNGQKRFSGRTWDGANIGANEPKWGVYNKHQPGVMEDVKNYISGLKIGTTYADVEQSCH</sequence>
<keyword evidence="1" id="KW-0732">Signal</keyword>
<organism evidence="2 3">
    <name type="scientific">Pseudomonas fluorescens</name>
    <dbReference type="NCBI Taxonomy" id="294"/>
    <lineage>
        <taxon>Bacteria</taxon>
        <taxon>Pseudomonadati</taxon>
        <taxon>Pseudomonadota</taxon>
        <taxon>Gammaproteobacteria</taxon>
        <taxon>Pseudomonadales</taxon>
        <taxon>Pseudomonadaceae</taxon>
        <taxon>Pseudomonas</taxon>
    </lineage>
</organism>
<gene>
    <name evidence="2" type="ORF">TK06_18415</name>
</gene>
<dbReference type="Pfam" id="PF14099">
    <property type="entry name" value="Polysacc_lyase"/>
    <property type="match status" value="1"/>
</dbReference>
<evidence type="ECO:0008006" key="4">
    <source>
        <dbReference type="Google" id="ProtNLM"/>
    </source>
</evidence>
<proteinExistence type="predicted"/>
<accession>A0A160A013</accession>
<dbReference type="InterPro" id="IPR025975">
    <property type="entry name" value="Polysacc_lyase"/>
</dbReference>
<evidence type="ECO:0000313" key="3">
    <source>
        <dbReference type="Proteomes" id="UP000076083"/>
    </source>
</evidence>
<feature type="signal peptide" evidence="1">
    <location>
        <begin position="1"/>
        <end position="23"/>
    </location>
</feature>
<dbReference type="Proteomes" id="UP000076083">
    <property type="component" value="Chromosome"/>
</dbReference>
<evidence type="ECO:0000256" key="1">
    <source>
        <dbReference type="SAM" id="SignalP"/>
    </source>
</evidence>
<dbReference type="AlphaFoldDB" id="A0A160A013"/>
<evidence type="ECO:0000313" key="2">
    <source>
        <dbReference type="EMBL" id="AMZ72984.1"/>
    </source>
</evidence>
<dbReference type="EMBL" id="CP015225">
    <property type="protein sequence ID" value="AMZ72984.1"/>
    <property type="molecule type" value="Genomic_DNA"/>
</dbReference>
<feature type="chain" id="PRO_5007812418" description="Polysaccharide lyase" evidence="1">
    <location>
        <begin position="24"/>
        <end position="254"/>
    </location>
</feature>
<reference evidence="2 3" key="2">
    <citation type="journal article" date="2018" name="Nature">
        <title>Mutant phenotypes for thousands of bacterial genes of unknown function.</title>
        <authorList>
            <person name="Price M.N."/>
            <person name="Wetmore K.M."/>
            <person name="Waters R.J."/>
            <person name="Callaghan M."/>
            <person name="Ray J."/>
            <person name="Liu H."/>
            <person name="Kuehl J.V."/>
            <person name="Melnyk R.A."/>
            <person name="Lamson J.S."/>
            <person name="Suh Y."/>
            <person name="Carlson H.K."/>
            <person name="Esquivel Z."/>
            <person name="Sadeeshkumar H."/>
            <person name="Chakraborty R."/>
            <person name="Zane G.M."/>
            <person name="Rubin B.E."/>
            <person name="Wall J.D."/>
            <person name="Visel A."/>
            <person name="Bristow J."/>
            <person name="Blow M.J."/>
            <person name="Arkin A.P."/>
            <person name="Deutschbauer A.M."/>
        </authorList>
    </citation>
    <scope>NUCLEOTIDE SEQUENCE [LARGE SCALE GENOMIC DNA]</scope>
    <source>
        <strain evidence="2 3">FW300-N2E2</strain>
    </source>
</reference>
<reference evidence="3" key="1">
    <citation type="submission" date="2016-04" db="EMBL/GenBank/DDBJ databases">
        <authorList>
            <person name="Ray J."/>
            <person name="Price M."/>
            <person name="Deutschbauer A."/>
        </authorList>
    </citation>
    <scope>NUCLEOTIDE SEQUENCE [LARGE SCALE GENOMIC DNA]</scope>
    <source>
        <strain evidence="3">FW300-N2E2</strain>
    </source>
</reference>